<dbReference type="AlphaFoldDB" id="W8UMJ6"/>
<evidence type="ECO:0000313" key="12">
    <source>
        <dbReference type="EMBL" id="AHM81099.1"/>
    </source>
</evidence>
<evidence type="ECO:0000256" key="10">
    <source>
        <dbReference type="ARBA" id="ARBA00048567"/>
    </source>
</evidence>
<evidence type="ECO:0000256" key="2">
    <source>
        <dbReference type="ARBA" id="ARBA00022490"/>
    </source>
</evidence>
<comment type="cofactor">
    <cofactor evidence="11">
        <name>Mg(2+)</name>
        <dbReference type="ChEBI" id="CHEBI:18420"/>
    </cofactor>
    <text evidence="11">Binds 1 Mg(2+) ion per subunit.</text>
</comment>
<dbReference type="UniPathway" id="UPA00053">
    <property type="reaction ID" value="UER00088"/>
</dbReference>
<dbReference type="Proteomes" id="UP000019586">
    <property type="component" value="Chromosome"/>
</dbReference>
<dbReference type="PRINTS" id="PR01100">
    <property type="entry name" value="SHIKIMTKNASE"/>
</dbReference>
<comment type="catalytic activity">
    <reaction evidence="10 11">
        <text>shikimate + ATP = 3-phosphoshikimate + ADP + H(+)</text>
        <dbReference type="Rhea" id="RHEA:13121"/>
        <dbReference type="ChEBI" id="CHEBI:15378"/>
        <dbReference type="ChEBI" id="CHEBI:30616"/>
        <dbReference type="ChEBI" id="CHEBI:36208"/>
        <dbReference type="ChEBI" id="CHEBI:145989"/>
        <dbReference type="ChEBI" id="CHEBI:456216"/>
        <dbReference type="EC" id="2.7.1.71"/>
    </reaction>
</comment>
<dbReference type="GO" id="GO:0009073">
    <property type="term" value="P:aromatic amino acid family biosynthetic process"/>
    <property type="evidence" value="ECO:0007669"/>
    <property type="project" value="UniProtKB-KW"/>
</dbReference>
<dbReference type="HAMAP" id="MF_00109">
    <property type="entry name" value="Shikimate_kinase"/>
    <property type="match status" value="1"/>
</dbReference>
<dbReference type="GO" id="GO:0008652">
    <property type="term" value="P:amino acid biosynthetic process"/>
    <property type="evidence" value="ECO:0007669"/>
    <property type="project" value="UniProtKB-KW"/>
</dbReference>
<feature type="binding site" evidence="11">
    <location>
        <position position="61"/>
    </location>
    <ligand>
        <name>substrate</name>
    </ligand>
</feature>
<dbReference type="SUPFAM" id="SSF52540">
    <property type="entry name" value="P-loop containing nucleoside triphosphate hydrolases"/>
    <property type="match status" value="1"/>
</dbReference>
<evidence type="ECO:0000256" key="11">
    <source>
        <dbReference type="HAMAP-Rule" id="MF_00109"/>
    </source>
</evidence>
<keyword evidence="5 11" id="KW-0547">Nucleotide-binding</keyword>
<organism evidence="12 13">
    <name type="scientific">Klebsiella pneumoniae 30684/NJST258_2</name>
    <dbReference type="NCBI Taxonomy" id="1420013"/>
    <lineage>
        <taxon>Bacteria</taxon>
        <taxon>Pseudomonadati</taxon>
        <taxon>Pseudomonadota</taxon>
        <taxon>Gammaproteobacteria</taxon>
        <taxon>Enterobacterales</taxon>
        <taxon>Enterobacteriaceae</taxon>
        <taxon>Klebsiella/Raoultella group</taxon>
        <taxon>Klebsiella</taxon>
        <taxon>Klebsiella pneumoniae complex</taxon>
    </lineage>
</organism>
<evidence type="ECO:0000256" key="7">
    <source>
        <dbReference type="ARBA" id="ARBA00022840"/>
    </source>
</evidence>
<evidence type="ECO:0000256" key="9">
    <source>
        <dbReference type="ARBA" id="ARBA00023141"/>
    </source>
</evidence>
<comment type="subcellular location">
    <subcellularLocation>
        <location evidence="11">Cytoplasm</location>
    </subcellularLocation>
</comment>
<dbReference type="GO" id="GO:0000287">
    <property type="term" value="F:magnesium ion binding"/>
    <property type="evidence" value="ECO:0007669"/>
    <property type="project" value="UniProtKB-UniRule"/>
</dbReference>
<sequence length="204" mass="22379">MHCGTDSDNTCFRFHFFATDGTRGSSVMTQPIFLIGPRGCGKTTVGHALARARHFQFSDTDHRLQAHEQRTVAEIVQAEGWARFRELETLSLKAVTLPNTVIATGGGIVLAEGNRQFMRENGVVIYLQASVSALIDRLEAYPKAEQRPTLTGKPVREEVGEVLAQREALYRDAAHHIVDATASPDRVVEQIMSMLCSATATPVS</sequence>
<keyword evidence="2 11" id="KW-0963">Cytoplasm</keyword>
<keyword evidence="9 11" id="KW-0057">Aromatic amino acid biosynthesis</keyword>
<dbReference type="InterPro" id="IPR000623">
    <property type="entry name" value="Shikimate_kinase/TSH1"/>
</dbReference>
<dbReference type="PATRIC" id="fig|1420013.3.peg.4065"/>
<evidence type="ECO:0000256" key="4">
    <source>
        <dbReference type="ARBA" id="ARBA00022679"/>
    </source>
</evidence>
<feature type="binding site" evidence="11">
    <location>
        <position position="106"/>
    </location>
    <ligand>
        <name>substrate</name>
    </ligand>
</feature>
<protein>
    <recommendedName>
        <fullName evidence="11">Shikimate kinase 1</fullName>
        <shortName evidence="11">SK 1</shortName>
        <ecNumber evidence="11">2.7.1.71</ecNumber>
    </recommendedName>
</protein>
<feature type="binding site" evidence="11">
    <location>
        <begin position="39"/>
        <end position="44"/>
    </location>
    <ligand>
        <name>ATP</name>
        <dbReference type="ChEBI" id="CHEBI:30616"/>
    </ligand>
</feature>
<dbReference type="InterPro" id="IPR023000">
    <property type="entry name" value="Shikimate_kinase_CS"/>
</dbReference>
<dbReference type="GO" id="GO:0004765">
    <property type="term" value="F:shikimate kinase activity"/>
    <property type="evidence" value="ECO:0007669"/>
    <property type="project" value="UniProtKB-UniRule"/>
</dbReference>
<dbReference type="InterPro" id="IPR027417">
    <property type="entry name" value="P-loop_NTPase"/>
</dbReference>
<comment type="function">
    <text evidence="11">Catalyzes the specific phosphorylation of the 3-hydroxyl group of shikimic acid using ATP as a cosubstrate.</text>
</comment>
<feature type="binding site" evidence="11">
    <location>
        <position position="147"/>
    </location>
    <ligand>
        <name>ATP</name>
        <dbReference type="ChEBI" id="CHEBI:30616"/>
    </ligand>
</feature>
<keyword evidence="7 11" id="KW-0067">ATP-binding</keyword>
<evidence type="ECO:0000256" key="6">
    <source>
        <dbReference type="ARBA" id="ARBA00022777"/>
    </source>
</evidence>
<keyword evidence="3 11" id="KW-0028">Amino-acid biosynthesis</keyword>
<dbReference type="Pfam" id="PF01202">
    <property type="entry name" value="SKI"/>
    <property type="match status" value="1"/>
</dbReference>
<evidence type="ECO:0000256" key="5">
    <source>
        <dbReference type="ARBA" id="ARBA00022741"/>
    </source>
</evidence>
<feature type="binding site" evidence="11">
    <location>
        <position position="85"/>
    </location>
    <ligand>
        <name>substrate</name>
    </ligand>
</feature>
<keyword evidence="8 11" id="KW-0460">Magnesium</keyword>
<evidence type="ECO:0000256" key="8">
    <source>
        <dbReference type="ARBA" id="ARBA00022842"/>
    </source>
</evidence>
<keyword evidence="4 11" id="KW-0808">Transferase</keyword>
<name>W8UMJ6_KLEPN</name>
<evidence type="ECO:0000313" key="13">
    <source>
        <dbReference type="Proteomes" id="UP000019586"/>
    </source>
</evidence>
<dbReference type="KEGG" id="kps:KPNJ2_04319"/>
<evidence type="ECO:0000256" key="3">
    <source>
        <dbReference type="ARBA" id="ARBA00022605"/>
    </source>
</evidence>
<comment type="subunit">
    <text evidence="11">Monomer.</text>
</comment>
<keyword evidence="6 11" id="KW-0418">Kinase</keyword>
<dbReference type="HOGENOM" id="CLU_057607_4_3_6"/>
<gene>
    <name evidence="11" type="primary">aroK</name>
    <name evidence="12" type="ORF">KPNJ2_04319</name>
</gene>
<dbReference type="CDD" id="cd00464">
    <property type="entry name" value="SK"/>
    <property type="match status" value="1"/>
</dbReference>
<keyword evidence="11" id="KW-0479">Metal-binding</keyword>
<proteinExistence type="inferred from homology"/>
<dbReference type="PANTHER" id="PTHR21087:SF21">
    <property type="entry name" value="SHIKIMATE KINASE 2"/>
    <property type="match status" value="1"/>
</dbReference>
<dbReference type="NCBIfam" id="NF002988">
    <property type="entry name" value="PRK03731.1"/>
    <property type="match status" value="1"/>
</dbReference>
<dbReference type="GO" id="GO:0009423">
    <property type="term" value="P:chorismate biosynthetic process"/>
    <property type="evidence" value="ECO:0007669"/>
    <property type="project" value="UniProtKB-UniRule"/>
</dbReference>
<dbReference type="GO" id="GO:0005524">
    <property type="term" value="F:ATP binding"/>
    <property type="evidence" value="ECO:0007669"/>
    <property type="project" value="UniProtKB-UniRule"/>
</dbReference>
<evidence type="ECO:0000256" key="1">
    <source>
        <dbReference type="ARBA" id="ARBA00004842"/>
    </source>
</evidence>
<dbReference type="PANTHER" id="PTHR21087">
    <property type="entry name" value="SHIKIMATE KINASE"/>
    <property type="match status" value="1"/>
</dbReference>
<comment type="pathway">
    <text evidence="1 11">Metabolic intermediate biosynthesis; chorismate biosynthesis; chorismate from D-erythrose 4-phosphate and phosphoenolpyruvate: step 5/7.</text>
</comment>
<dbReference type="EC" id="2.7.1.71" evidence="11"/>
<dbReference type="PROSITE" id="PS01128">
    <property type="entry name" value="SHIKIMATE_KINASE"/>
    <property type="match status" value="1"/>
</dbReference>
<reference evidence="12 13" key="1">
    <citation type="journal article" date="2014" name="Proc. Natl. Acad. Sci. U.S.A.">
        <title>Molecular dissection of the evolution of carbapenem-resistant multilocus sequence type 258 Klebsiella pneumoniae.</title>
        <authorList>
            <person name="Deleo F.R."/>
            <person name="Chen L."/>
            <person name="Porcella S.F."/>
            <person name="Martens C.A."/>
            <person name="Kobayashi S.D."/>
            <person name="Porter A.R."/>
            <person name="Chavda K.D."/>
            <person name="Jacobs M.R."/>
            <person name="Mathema B."/>
            <person name="Olsen R.J."/>
            <person name="Bonomo R.A."/>
            <person name="Musser J.M."/>
            <person name="Kreiswirth B.N."/>
        </authorList>
    </citation>
    <scope>NUCLEOTIDE SEQUENCE [LARGE SCALE GENOMIC DNA]</scope>
    <source>
        <strain evidence="12">30684/NJST258_2</strain>
    </source>
</reference>
<feature type="binding site" evidence="11">
    <location>
        <position position="166"/>
    </location>
    <ligand>
        <name>substrate</name>
    </ligand>
</feature>
<dbReference type="InterPro" id="IPR031322">
    <property type="entry name" value="Shikimate/glucono_kinase"/>
</dbReference>
<accession>W8UMJ6</accession>
<dbReference type="GO" id="GO:0005829">
    <property type="term" value="C:cytosol"/>
    <property type="evidence" value="ECO:0007669"/>
    <property type="project" value="TreeGrafter"/>
</dbReference>
<comment type="similarity">
    <text evidence="11">Belongs to the shikimate kinase family.</text>
</comment>
<feature type="binding site" evidence="11">
    <location>
        <position position="43"/>
    </location>
    <ligand>
        <name>Mg(2+)</name>
        <dbReference type="ChEBI" id="CHEBI:18420"/>
    </ligand>
</feature>
<comment type="caution">
    <text evidence="11">Lacks conserved residue(s) required for the propagation of feature annotation.</text>
</comment>
<dbReference type="Gene3D" id="3.40.50.300">
    <property type="entry name" value="P-loop containing nucleotide triphosphate hydrolases"/>
    <property type="match status" value="1"/>
</dbReference>
<dbReference type="EMBL" id="CP006918">
    <property type="protein sequence ID" value="AHM81099.1"/>
    <property type="molecule type" value="Genomic_DNA"/>
</dbReference>